<dbReference type="EMBL" id="NBSK02000008">
    <property type="protein sequence ID" value="KAJ0189705.1"/>
    <property type="molecule type" value="Genomic_DNA"/>
</dbReference>
<gene>
    <name evidence="1" type="ORF">LSAT_V11C800427780</name>
</gene>
<evidence type="ECO:0000313" key="2">
    <source>
        <dbReference type="Proteomes" id="UP000235145"/>
    </source>
</evidence>
<dbReference type="Proteomes" id="UP000235145">
    <property type="component" value="Unassembled WGS sequence"/>
</dbReference>
<comment type="caution">
    <text evidence="1">The sequence shown here is derived from an EMBL/GenBank/DDBJ whole genome shotgun (WGS) entry which is preliminary data.</text>
</comment>
<proteinExistence type="predicted"/>
<name>A0A9R1UMQ1_LACSA</name>
<sequence length="138" mass="15547">MQEQLLNHSDPTQINHLKCPESQSQFQCPEHHTSKHMLVLIIADDDGLSLQFSKQAGRVVEECKLKEPGEGALSPKVSFTDGGININTKTSDQATSLISQLTDEKNVVVQQSNKIRQEMVRRHLSHIRAFEAFSFLLH</sequence>
<protein>
    <submittedName>
        <fullName evidence="1">Uncharacterized protein</fullName>
    </submittedName>
</protein>
<organism evidence="1 2">
    <name type="scientific">Lactuca sativa</name>
    <name type="common">Garden lettuce</name>
    <dbReference type="NCBI Taxonomy" id="4236"/>
    <lineage>
        <taxon>Eukaryota</taxon>
        <taxon>Viridiplantae</taxon>
        <taxon>Streptophyta</taxon>
        <taxon>Embryophyta</taxon>
        <taxon>Tracheophyta</taxon>
        <taxon>Spermatophyta</taxon>
        <taxon>Magnoliopsida</taxon>
        <taxon>eudicotyledons</taxon>
        <taxon>Gunneridae</taxon>
        <taxon>Pentapetalae</taxon>
        <taxon>asterids</taxon>
        <taxon>campanulids</taxon>
        <taxon>Asterales</taxon>
        <taxon>Asteraceae</taxon>
        <taxon>Cichorioideae</taxon>
        <taxon>Cichorieae</taxon>
        <taxon>Lactucinae</taxon>
        <taxon>Lactuca</taxon>
    </lineage>
</organism>
<dbReference type="AlphaFoldDB" id="A0A9R1UMQ1"/>
<reference evidence="1 2" key="1">
    <citation type="journal article" date="2017" name="Nat. Commun.">
        <title>Genome assembly with in vitro proximity ligation data and whole-genome triplication in lettuce.</title>
        <authorList>
            <person name="Reyes-Chin-Wo S."/>
            <person name="Wang Z."/>
            <person name="Yang X."/>
            <person name="Kozik A."/>
            <person name="Arikit S."/>
            <person name="Song C."/>
            <person name="Xia L."/>
            <person name="Froenicke L."/>
            <person name="Lavelle D.O."/>
            <person name="Truco M.J."/>
            <person name="Xia R."/>
            <person name="Zhu S."/>
            <person name="Xu C."/>
            <person name="Xu H."/>
            <person name="Xu X."/>
            <person name="Cox K."/>
            <person name="Korf I."/>
            <person name="Meyers B.C."/>
            <person name="Michelmore R.W."/>
        </authorList>
    </citation>
    <scope>NUCLEOTIDE SEQUENCE [LARGE SCALE GENOMIC DNA]</scope>
    <source>
        <strain evidence="2">cv. Salinas</strain>
        <tissue evidence="1">Seedlings</tissue>
    </source>
</reference>
<accession>A0A9R1UMQ1</accession>
<keyword evidence="2" id="KW-1185">Reference proteome</keyword>
<evidence type="ECO:0000313" key="1">
    <source>
        <dbReference type="EMBL" id="KAJ0189705.1"/>
    </source>
</evidence>